<protein>
    <recommendedName>
        <fullName evidence="3">RWD domain-containing protein</fullName>
    </recommendedName>
</protein>
<dbReference type="InterPro" id="IPR016135">
    <property type="entry name" value="UBQ-conjugating_enzyme/RWD"/>
</dbReference>
<accession>A0A9P8TGQ3</accession>
<dbReference type="OrthoDB" id="277175at2759"/>
<dbReference type="Gene3D" id="3.10.110.10">
    <property type="entry name" value="Ubiquitin Conjugating Enzyme"/>
    <property type="match status" value="1"/>
</dbReference>
<feature type="region of interest" description="Disordered" evidence="2">
    <location>
        <begin position="72"/>
        <end position="96"/>
    </location>
</feature>
<sequence length="241" mass="28078">MDFKEEQTQEIEILESIYPDELEIISENQFNITLKLETESERKHSIILNIKYPETYPEVIPIINVELGEIEEVEDDEDEDSEDEDEFAGDEEGNGGTKLVRLSEQINFEKNDLQILKNKLIDEANEQIGIPSIFTLSSTLKDQSEEIFQKKLDDLQKKYDDELLEREKESQKKFIGTQVTKESFLQWRNKFRLELGINDRIKERLTKLHNGKLTGKEIFEKGLAGDFEDDELVVSTEKLSV</sequence>
<evidence type="ECO:0000313" key="4">
    <source>
        <dbReference type="EMBL" id="KAH3678948.1"/>
    </source>
</evidence>
<dbReference type="EMBL" id="JAEUBF010000397">
    <property type="protein sequence ID" value="KAH3678948.1"/>
    <property type="molecule type" value="Genomic_DNA"/>
</dbReference>
<dbReference type="SMART" id="SM00591">
    <property type="entry name" value="RWD"/>
    <property type="match status" value="1"/>
</dbReference>
<proteinExistence type="predicted"/>
<dbReference type="PANTHER" id="PTHR12292">
    <property type="entry name" value="RWD DOMAIN-CONTAINING PROTEIN"/>
    <property type="match status" value="1"/>
</dbReference>
<feature type="coiled-coil region" evidence="1">
    <location>
        <begin position="99"/>
        <end position="126"/>
    </location>
</feature>
<feature type="compositionally biased region" description="Acidic residues" evidence="2">
    <location>
        <begin position="72"/>
        <end position="93"/>
    </location>
</feature>
<gene>
    <name evidence="4" type="ORF">WICMUC_001316</name>
</gene>
<evidence type="ECO:0000256" key="1">
    <source>
        <dbReference type="SAM" id="Coils"/>
    </source>
</evidence>
<keyword evidence="1" id="KW-0175">Coiled coil</keyword>
<evidence type="ECO:0000256" key="2">
    <source>
        <dbReference type="SAM" id="MobiDB-lite"/>
    </source>
</evidence>
<evidence type="ECO:0000259" key="3">
    <source>
        <dbReference type="PROSITE" id="PS50908"/>
    </source>
</evidence>
<organism evidence="4 5">
    <name type="scientific">Wickerhamomyces mucosus</name>
    <dbReference type="NCBI Taxonomy" id="1378264"/>
    <lineage>
        <taxon>Eukaryota</taxon>
        <taxon>Fungi</taxon>
        <taxon>Dikarya</taxon>
        <taxon>Ascomycota</taxon>
        <taxon>Saccharomycotina</taxon>
        <taxon>Saccharomycetes</taxon>
        <taxon>Phaffomycetales</taxon>
        <taxon>Wickerhamomycetaceae</taxon>
        <taxon>Wickerhamomyces</taxon>
    </lineage>
</organism>
<dbReference type="Proteomes" id="UP000769528">
    <property type="component" value="Unassembled WGS sequence"/>
</dbReference>
<dbReference type="PROSITE" id="PS50908">
    <property type="entry name" value="RWD"/>
    <property type="match status" value="1"/>
</dbReference>
<keyword evidence="5" id="KW-1185">Reference proteome</keyword>
<reference evidence="4" key="2">
    <citation type="submission" date="2021-01" db="EMBL/GenBank/DDBJ databases">
        <authorList>
            <person name="Schikora-Tamarit M.A."/>
        </authorList>
    </citation>
    <scope>NUCLEOTIDE SEQUENCE</scope>
    <source>
        <strain evidence="4">CBS6341</strain>
    </source>
</reference>
<dbReference type="InterPro" id="IPR006575">
    <property type="entry name" value="RWD_dom"/>
</dbReference>
<dbReference type="Pfam" id="PF05773">
    <property type="entry name" value="RWD"/>
    <property type="match status" value="1"/>
</dbReference>
<comment type="caution">
    <text evidence="4">The sequence shown here is derived from an EMBL/GenBank/DDBJ whole genome shotgun (WGS) entry which is preliminary data.</text>
</comment>
<feature type="domain" description="RWD" evidence="3">
    <location>
        <begin position="9"/>
        <end position="147"/>
    </location>
</feature>
<reference evidence="4" key="1">
    <citation type="journal article" date="2021" name="Open Biol.">
        <title>Shared evolutionary footprints suggest mitochondrial oxidative damage underlies multiple complex I losses in fungi.</title>
        <authorList>
            <person name="Schikora-Tamarit M.A."/>
            <person name="Marcet-Houben M."/>
            <person name="Nosek J."/>
            <person name="Gabaldon T."/>
        </authorList>
    </citation>
    <scope>NUCLEOTIDE SEQUENCE</scope>
    <source>
        <strain evidence="4">CBS6341</strain>
    </source>
</reference>
<dbReference type="SUPFAM" id="SSF54495">
    <property type="entry name" value="UBC-like"/>
    <property type="match status" value="1"/>
</dbReference>
<dbReference type="AlphaFoldDB" id="A0A9P8TGQ3"/>
<dbReference type="InterPro" id="IPR040213">
    <property type="entry name" value="GIR2-like"/>
</dbReference>
<name>A0A9P8TGQ3_9ASCO</name>
<evidence type="ECO:0000313" key="5">
    <source>
        <dbReference type="Proteomes" id="UP000769528"/>
    </source>
</evidence>